<feature type="domain" description="FAS1" evidence="3">
    <location>
        <begin position="54"/>
        <end position="187"/>
    </location>
</feature>
<dbReference type="InterPro" id="IPR050904">
    <property type="entry name" value="Adhesion/Biosynth-related"/>
</dbReference>
<dbReference type="RefSeq" id="WP_201103854.1">
    <property type="nucleotide sequence ID" value="NZ_CP067977.1"/>
</dbReference>
<dbReference type="InterPro" id="IPR036378">
    <property type="entry name" value="FAS1_dom_sf"/>
</dbReference>
<sequence>MFRARLMTAAAAAALFAAPAAFAQDAMSPAQDPAAATAQPAAPQAQAAATPAVANNLIEVLKADGRFTTLLSAIEQAQLTNVLSTTPAISIFAPTDEAFAALPEADRTRLMDPANAEDLRELLLYHVIVADVNSSQINGARGPVETAAGSRVQLDGTGDAIKIDAATVVQADIDAGNGAVFAIDTVLNPANSQAAMGDEEAAPAAEATPPAEVDETAPVTEAAPAPVPSEEATPMPTEEPTTETPPVDQETPADPQ</sequence>
<keyword evidence="5" id="KW-1185">Reference proteome</keyword>
<organism evidence="4 5">
    <name type="scientific">Brevundimonas vitisensis</name>
    <dbReference type="NCBI Taxonomy" id="2800818"/>
    <lineage>
        <taxon>Bacteria</taxon>
        <taxon>Pseudomonadati</taxon>
        <taxon>Pseudomonadota</taxon>
        <taxon>Alphaproteobacteria</taxon>
        <taxon>Caulobacterales</taxon>
        <taxon>Caulobacteraceae</taxon>
        <taxon>Brevundimonas</taxon>
    </lineage>
</organism>
<dbReference type="PANTHER" id="PTHR10900">
    <property type="entry name" value="PERIOSTIN-RELATED"/>
    <property type="match status" value="1"/>
</dbReference>
<proteinExistence type="predicted"/>
<dbReference type="PANTHER" id="PTHR10900:SF77">
    <property type="entry name" value="FI19380P1"/>
    <property type="match status" value="1"/>
</dbReference>
<accession>A0ABX7BRZ9</accession>
<dbReference type="Proteomes" id="UP000595448">
    <property type="component" value="Chromosome"/>
</dbReference>
<dbReference type="InterPro" id="IPR000782">
    <property type="entry name" value="FAS1_domain"/>
</dbReference>
<protein>
    <submittedName>
        <fullName evidence="4">Fasciclin domain-containing protein</fullName>
    </submittedName>
</protein>
<name>A0ABX7BRZ9_9CAUL</name>
<dbReference type="PROSITE" id="PS50213">
    <property type="entry name" value="FAS1"/>
    <property type="match status" value="1"/>
</dbReference>
<evidence type="ECO:0000313" key="5">
    <source>
        <dbReference type="Proteomes" id="UP000595448"/>
    </source>
</evidence>
<reference evidence="4 5" key="1">
    <citation type="submission" date="2021-01" db="EMBL/GenBank/DDBJ databases">
        <title>Brevundimonas vitis sp. nov., an bacterium isolated from grape (Vitis vinifera).</title>
        <authorList>
            <person name="Jiang L."/>
            <person name="Lee J."/>
        </authorList>
    </citation>
    <scope>NUCLEOTIDE SEQUENCE [LARGE SCALE GENOMIC DNA]</scope>
    <source>
        <strain evidence="4 5">GRTSA-9</strain>
    </source>
</reference>
<feature type="compositionally biased region" description="Low complexity" evidence="1">
    <location>
        <begin position="202"/>
        <end position="256"/>
    </location>
</feature>
<gene>
    <name evidence="4" type="ORF">JIP62_05270</name>
</gene>
<dbReference type="Pfam" id="PF02469">
    <property type="entry name" value="Fasciclin"/>
    <property type="match status" value="1"/>
</dbReference>
<evidence type="ECO:0000259" key="3">
    <source>
        <dbReference type="PROSITE" id="PS50213"/>
    </source>
</evidence>
<dbReference type="EMBL" id="CP067977">
    <property type="protein sequence ID" value="QQQ19503.1"/>
    <property type="molecule type" value="Genomic_DNA"/>
</dbReference>
<evidence type="ECO:0000256" key="2">
    <source>
        <dbReference type="SAM" id="SignalP"/>
    </source>
</evidence>
<feature type="signal peptide" evidence="2">
    <location>
        <begin position="1"/>
        <end position="23"/>
    </location>
</feature>
<keyword evidence="2" id="KW-0732">Signal</keyword>
<dbReference type="SMART" id="SM00554">
    <property type="entry name" value="FAS1"/>
    <property type="match status" value="1"/>
</dbReference>
<feature type="chain" id="PRO_5046091140" evidence="2">
    <location>
        <begin position="24"/>
        <end position="256"/>
    </location>
</feature>
<evidence type="ECO:0000256" key="1">
    <source>
        <dbReference type="SAM" id="MobiDB-lite"/>
    </source>
</evidence>
<dbReference type="Gene3D" id="2.30.180.10">
    <property type="entry name" value="FAS1 domain"/>
    <property type="match status" value="1"/>
</dbReference>
<evidence type="ECO:0000313" key="4">
    <source>
        <dbReference type="EMBL" id="QQQ19503.1"/>
    </source>
</evidence>
<feature type="region of interest" description="Disordered" evidence="1">
    <location>
        <begin position="194"/>
        <end position="256"/>
    </location>
</feature>
<dbReference type="SUPFAM" id="SSF82153">
    <property type="entry name" value="FAS1 domain"/>
    <property type="match status" value="1"/>
</dbReference>